<keyword evidence="3" id="KW-1185">Reference proteome</keyword>
<evidence type="ECO:0000256" key="1">
    <source>
        <dbReference type="SAM" id="MobiDB-lite"/>
    </source>
</evidence>
<dbReference type="InParanoid" id="A0A139WLC4"/>
<feature type="region of interest" description="Disordered" evidence="1">
    <location>
        <begin position="1"/>
        <end position="33"/>
    </location>
</feature>
<evidence type="ECO:0000313" key="3">
    <source>
        <dbReference type="Proteomes" id="UP000007266"/>
    </source>
</evidence>
<evidence type="ECO:0000313" key="2">
    <source>
        <dbReference type="EMBL" id="KYB28625.1"/>
    </source>
</evidence>
<dbReference type="EMBL" id="KQ971321">
    <property type="protein sequence ID" value="KYB28625.1"/>
    <property type="molecule type" value="Genomic_DNA"/>
</dbReference>
<dbReference type="AlphaFoldDB" id="A0A139WLC4"/>
<sequence>MASTSLHHYEVQTQTSDVSHDGSMPYDLPTPDPLTRVEEMDQLSAFLHVLHAATTRHSILIYFIVALL</sequence>
<accession>A0A139WLC4</accession>
<organism evidence="2 3">
    <name type="scientific">Tribolium castaneum</name>
    <name type="common">Red flour beetle</name>
    <dbReference type="NCBI Taxonomy" id="7070"/>
    <lineage>
        <taxon>Eukaryota</taxon>
        <taxon>Metazoa</taxon>
        <taxon>Ecdysozoa</taxon>
        <taxon>Arthropoda</taxon>
        <taxon>Hexapoda</taxon>
        <taxon>Insecta</taxon>
        <taxon>Pterygota</taxon>
        <taxon>Neoptera</taxon>
        <taxon>Endopterygota</taxon>
        <taxon>Coleoptera</taxon>
        <taxon>Polyphaga</taxon>
        <taxon>Cucujiformia</taxon>
        <taxon>Tenebrionidae</taxon>
        <taxon>Tenebrionidae incertae sedis</taxon>
        <taxon>Tribolium</taxon>
    </lineage>
</organism>
<reference evidence="2 3" key="1">
    <citation type="journal article" date="2008" name="Nature">
        <title>The genome of the model beetle and pest Tribolium castaneum.</title>
        <authorList>
            <consortium name="Tribolium Genome Sequencing Consortium"/>
            <person name="Richards S."/>
            <person name="Gibbs R.A."/>
            <person name="Weinstock G.M."/>
            <person name="Brown S.J."/>
            <person name="Denell R."/>
            <person name="Beeman R.W."/>
            <person name="Gibbs R."/>
            <person name="Beeman R.W."/>
            <person name="Brown S.J."/>
            <person name="Bucher G."/>
            <person name="Friedrich M."/>
            <person name="Grimmelikhuijzen C.J."/>
            <person name="Klingler M."/>
            <person name="Lorenzen M."/>
            <person name="Richards S."/>
            <person name="Roth S."/>
            <person name="Schroder R."/>
            <person name="Tautz D."/>
            <person name="Zdobnov E.M."/>
            <person name="Muzny D."/>
            <person name="Gibbs R.A."/>
            <person name="Weinstock G.M."/>
            <person name="Attaway T."/>
            <person name="Bell S."/>
            <person name="Buhay C.J."/>
            <person name="Chandrabose M.N."/>
            <person name="Chavez D."/>
            <person name="Clerk-Blankenburg K.P."/>
            <person name="Cree A."/>
            <person name="Dao M."/>
            <person name="Davis C."/>
            <person name="Chacko J."/>
            <person name="Dinh H."/>
            <person name="Dugan-Rocha S."/>
            <person name="Fowler G."/>
            <person name="Garner T.T."/>
            <person name="Garnes J."/>
            <person name="Gnirke A."/>
            <person name="Hawes A."/>
            <person name="Hernandez J."/>
            <person name="Hines S."/>
            <person name="Holder M."/>
            <person name="Hume J."/>
            <person name="Jhangiani S.N."/>
            <person name="Joshi V."/>
            <person name="Khan Z.M."/>
            <person name="Jackson L."/>
            <person name="Kovar C."/>
            <person name="Kowis A."/>
            <person name="Lee S."/>
            <person name="Lewis L.R."/>
            <person name="Margolis J."/>
            <person name="Morgan M."/>
            <person name="Nazareth L.V."/>
            <person name="Nguyen N."/>
            <person name="Okwuonu G."/>
            <person name="Parker D."/>
            <person name="Richards S."/>
            <person name="Ruiz S.J."/>
            <person name="Santibanez J."/>
            <person name="Savard J."/>
            <person name="Scherer S.E."/>
            <person name="Schneider B."/>
            <person name="Sodergren E."/>
            <person name="Tautz D."/>
            <person name="Vattahil S."/>
            <person name="Villasana D."/>
            <person name="White C.S."/>
            <person name="Wright R."/>
            <person name="Park Y."/>
            <person name="Beeman R.W."/>
            <person name="Lord J."/>
            <person name="Oppert B."/>
            <person name="Lorenzen M."/>
            <person name="Brown S."/>
            <person name="Wang L."/>
            <person name="Savard J."/>
            <person name="Tautz D."/>
            <person name="Richards S."/>
            <person name="Weinstock G."/>
            <person name="Gibbs R.A."/>
            <person name="Liu Y."/>
            <person name="Worley K."/>
            <person name="Weinstock G."/>
            <person name="Elsik C.G."/>
            <person name="Reese J.T."/>
            <person name="Elhaik E."/>
            <person name="Landan G."/>
            <person name="Graur D."/>
            <person name="Arensburger P."/>
            <person name="Atkinson P."/>
            <person name="Beeman R.W."/>
            <person name="Beidler J."/>
            <person name="Brown S.J."/>
            <person name="Demuth J.P."/>
            <person name="Drury D.W."/>
            <person name="Du Y.Z."/>
            <person name="Fujiwara H."/>
            <person name="Lorenzen M."/>
            <person name="Maselli V."/>
            <person name="Osanai M."/>
            <person name="Park Y."/>
            <person name="Robertson H.M."/>
            <person name="Tu Z."/>
            <person name="Wang J.J."/>
            <person name="Wang S."/>
            <person name="Richards S."/>
            <person name="Song H."/>
            <person name="Zhang L."/>
            <person name="Sodergren E."/>
            <person name="Werner D."/>
            <person name="Stanke M."/>
            <person name="Morgenstern B."/>
            <person name="Solovyev V."/>
            <person name="Kosarev P."/>
            <person name="Brown G."/>
            <person name="Chen H.C."/>
            <person name="Ermolaeva O."/>
            <person name="Hlavina W."/>
            <person name="Kapustin Y."/>
            <person name="Kiryutin B."/>
            <person name="Kitts P."/>
            <person name="Maglott D."/>
            <person name="Pruitt K."/>
            <person name="Sapojnikov V."/>
            <person name="Souvorov A."/>
            <person name="Mackey A.J."/>
            <person name="Waterhouse R.M."/>
            <person name="Wyder S."/>
            <person name="Zdobnov E.M."/>
            <person name="Zdobnov E.M."/>
            <person name="Wyder S."/>
            <person name="Kriventseva E.V."/>
            <person name="Kadowaki T."/>
            <person name="Bork P."/>
            <person name="Aranda M."/>
            <person name="Bao R."/>
            <person name="Beermann A."/>
            <person name="Berns N."/>
            <person name="Bolognesi R."/>
            <person name="Bonneton F."/>
            <person name="Bopp D."/>
            <person name="Brown S.J."/>
            <person name="Bucher G."/>
            <person name="Butts T."/>
            <person name="Chaumot A."/>
            <person name="Denell R.E."/>
            <person name="Ferrier D.E."/>
            <person name="Friedrich M."/>
            <person name="Gordon C.M."/>
            <person name="Jindra M."/>
            <person name="Klingler M."/>
            <person name="Lan Q."/>
            <person name="Lattorff H.M."/>
            <person name="Laudet V."/>
            <person name="von Levetsow C."/>
            <person name="Liu Z."/>
            <person name="Lutz R."/>
            <person name="Lynch J.A."/>
            <person name="da Fonseca R.N."/>
            <person name="Posnien N."/>
            <person name="Reuter R."/>
            <person name="Roth S."/>
            <person name="Savard J."/>
            <person name="Schinko J.B."/>
            <person name="Schmitt C."/>
            <person name="Schoppmeier M."/>
            <person name="Schroder R."/>
            <person name="Shippy T.D."/>
            <person name="Simonnet F."/>
            <person name="Marques-Souza H."/>
            <person name="Tautz D."/>
            <person name="Tomoyasu Y."/>
            <person name="Trauner J."/>
            <person name="Van der Zee M."/>
            <person name="Vervoort M."/>
            <person name="Wittkopp N."/>
            <person name="Wimmer E.A."/>
            <person name="Yang X."/>
            <person name="Jones A.K."/>
            <person name="Sattelle D.B."/>
            <person name="Ebert P.R."/>
            <person name="Nelson D."/>
            <person name="Scott J.G."/>
            <person name="Beeman R.W."/>
            <person name="Muthukrishnan S."/>
            <person name="Kramer K.J."/>
            <person name="Arakane Y."/>
            <person name="Beeman R.W."/>
            <person name="Zhu Q."/>
            <person name="Hogenkamp D."/>
            <person name="Dixit R."/>
            <person name="Oppert B."/>
            <person name="Jiang H."/>
            <person name="Zou Z."/>
            <person name="Marshall J."/>
            <person name="Elpidina E."/>
            <person name="Vinokurov K."/>
            <person name="Oppert C."/>
            <person name="Zou Z."/>
            <person name="Evans J."/>
            <person name="Lu Z."/>
            <person name="Zhao P."/>
            <person name="Sumathipala N."/>
            <person name="Altincicek B."/>
            <person name="Vilcinskas A."/>
            <person name="Williams M."/>
            <person name="Hultmark D."/>
            <person name="Hetru C."/>
            <person name="Jiang H."/>
            <person name="Grimmelikhuijzen C.J."/>
            <person name="Hauser F."/>
            <person name="Cazzamali G."/>
            <person name="Williamson M."/>
            <person name="Park Y."/>
            <person name="Li B."/>
            <person name="Tanaka Y."/>
            <person name="Predel R."/>
            <person name="Neupert S."/>
            <person name="Schachtner J."/>
            <person name="Verleyen P."/>
            <person name="Raible F."/>
            <person name="Bork P."/>
            <person name="Friedrich M."/>
            <person name="Walden K.K."/>
            <person name="Robertson H.M."/>
            <person name="Angeli S."/>
            <person name="Foret S."/>
            <person name="Bucher G."/>
            <person name="Schuetz S."/>
            <person name="Maleszka R."/>
            <person name="Wimmer E.A."/>
            <person name="Beeman R.W."/>
            <person name="Lorenzen M."/>
            <person name="Tomoyasu Y."/>
            <person name="Miller S.C."/>
            <person name="Grossmann D."/>
            <person name="Bucher G."/>
        </authorList>
    </citation>
    <scope>NUCLEOTIDE SEQUENCE [LARGE SCALE GENOMIC DNA]</scope>
    <source>
        <strain evidence="2 3">Georgia GA2</strain>
    </source>
</reference>
<name>A0A139WLC4_TRICA</name>
<feature type="compositionally biased region" description="Polar residues" evidence="1">
    <location>
        <begin position="1"/>
        <end position="17"/>
    </location>
</feature>
<dbReference type="Proteomes" id="UP000007266">
    <property type="component" value="Linkage group 3"/>
</dbReference>
<gene>
    <name evidence="2" type="primary">AUGUSTUS-3.0.2_32372</name>
    <name evidence="2" type="ORF">TcasGA2_TC032372</name>
</gene>
<reference evidence="2 3" key="2">
    <citation type="journal article" date="2010" name="Nucleic Acids Res.">
        <title>BeetleBase in 2010: revisions to provide comprehensive genomic information for Tribolium castaneum.</title>
        <authorList>
            <person name="Kim H.S."/>
            <person name="Murphy T."/>
            <person name="Xia J."/>
            <person name="Caragea D."/>
            <person name="Park Y."/>
            <person name="Beeman R.W."/>
            <person name="Lorenzen M.D."/>
            <person name="Butcher S."/>
            <person name="Manak J.R."/>
            <person name="Brown S.J."/>
        </authorList>
    </citation>
    <scope>GENOME REANNOTATION</scope>
    <source>
        <strain evidence="2 3">Georgia GA2</strain>
    </source>
</reference>
<proteinExistence type="predicted"/>
<protein>
    <submittedName>
        <fullName evidence="2">Uncharacterized protein</fullName>
    </submittedName>
</protein>